<protein>
    <submittedName>
        <fullName evidence="8">Polysaccharide transporter, PST family</fullName>
    </submittedName>
</protein>
<keyword evidence="4 7" id="KW-0812">Transmembrane</keyword>
<dbReference type="Pfam" id="PF13440">
    <property type="entry name" value="Polysacc_synt_3"/>
    <property type="match status" value="1"/>
</dbReference>
<feature type="transmembrane region" description="Helical" evidence="7">
    <location>
        <begin position="132"/>
        <end position="153"/>
    </location>
</feature>
<keyword evidence="9" id="KW-1185">Reference proteome</keyword>
<dbReference type="AlphaFoldDB" id="A0A1G6M2C6"/>
<evidence type="ECO:0000256" key="7">
    <source>
        <dbReference type="SAM" id="Phobius"/>
    </source>
</evidence>
<evidence type="ECO:0000256" key="1">
    <source>
        <dbReference type="ARBA" id="ARBA00004651"/>
    </source>
</evidence>
<evidence type="ECO:0000313" key="9">
    <source>
        <dbReference type="Proteomes" id="UP000199416"/>
    </source>
</evidence>
<dbReference type="OrthoDB" id="9770347at2"/>
<feature type="transmembrane region" description="Helical" evidence="7">
    <location>
        <begin position="436"/>
        <end position="458"/>
    </location>
</feature>
<feature type="transmembrane region" description="Helical" evidence="7">
    <location>
        <begin position="62"/>
        <end position="85"/>
    </location>
</feature>
<dbReference type="GO" id="GO:0005886">
    <property type="term" value="C:plasma membrane"/>
    <property type="evidence" value="ECO:0007669"/>
    <property type="project" value="UniProtKB-SubCell"/>
</dbReference>
<evidence type="ECO:0000256" key="2">
    <source>
        <dbReference type="ARBA" id="ARBA00007430"/>
    </source>
</evidence>
<name>A0A1G6M2C6_9ACTN</name>
<proteinExistence type="inferred from homology"/>
<dbReference type="Proteomes" id="UP000199416">
    <property type="component" value="Unassembled WGS sequence"/>
</dbReference>
<feature type="transmembrane region" description="Helical" evidence="7">
    <location>
        <begin position="162"/>
        <end position="184"/>
    </location>
</feature>
<feature type="transmembrane region" description="Helical" evidence="7">
    <location>
        <begin position="464"/>
        <end position="484"/>
    </location>
</feature>
<accession>A0A1G6M2C6</accession>
<dbReference type="RefSeq" id="WP_091365005.1">
    <property type="nucleotide sequence ID" value="NZ_FMZF01000002.1"/>
</dbReference>
<feature type="transmembrane region" description="Helical" evidence="7">
    <location>
        <begin position="381"/>
        <end position="399"/>
    </location>
</feature>
<dbReference type="PANTHER" id="PTHR30250">
    <property type="entry name" value="PST FAMILY PREDICTED COLANIC ACID TRANSPORTER"/>
    <property type="match status" value="1"/>
</dbReference>
<keyword evidence="5 7" id="KW-1133">Transmembrane helix</keyword>
<dbReference type="EMBL" id="FMZF01000002">
    <property type="protein sequence ID" value="SDC49601.1"/>
    <property type="molecule type" value="Genomic_DNA"/>
</dbReference>
<feature type="transmembrane region" description="Helical" evidence="7">
    <location>
        <begin position="405"/>
        <end position="424"/>
    </location>
</feature>
<organism evidence="8 9">
    <name type="scientific">Geodermatophilus telluris</name>
    <dbReference type="NCBI Taxonomy" id="1190417"/>
    <lineage>
        <taxon>Bacteria</taxon>
        <taxon>Bacillati</taxon>
        <taxon>Actinomycetota</taxon>
        <taxon>Actinomycetes</taxon>
        <taxon>Geodermatophilales</taxon>
        <taxon>Geodermatophilaceae</taxon>
        <taxon>Geodermatophilus</taxon>
    </lineage>
</organism>
<evidence type="ECO:0000256" key="3">
    <source>
        <dbReference type="ARBA" id="ARBA00022475"/>
    </source>
</evidence>
<keyword evidence="3" id="KW-1003">Cell membrane</keyword>
<comment type="subcellular location">
    <subcellularLocation>
        <location evidence="1">Cell membrane</location>
        <topology evidence="1">Multi-pass membrane protein</topology>
    </subcellularLocation>
</comment>
<keyword evidence="6 7" id="KW-0472">Membrane</keyword>
<sequence>MSPPDTADPAAPAAPGPDRSLARSAVRGLSWSMVGALGQALLQLVSIVVLSRLLTAEEFGTAVAATVVMGLAVVLGQLGIGPALVQSRQLRDEDVATAFSVAAGLGVLLAAALFLAAPVIGPLVGLPADSWFLRLLSVVLVLGGLGSVSLGLLQRQLRFRALVLVELGAYGVGYLGTTVALASAGAGAAALVWGQVVQALVTAVGAYALVRHPVRPPSWPVAVRSARRVLGFGSAYSLAQLGNWVGLNGDNLVVTSTLGPAALGAYSRAYQLLVQPANLIGTVADKVLFPALSRIQDDRDRLARAYVLAGSLVALLTLPVSVLLLVLAPEVVAVLLGPGWTSVVLPLQVFAVVLLPRTAYKISGSLTRATGAVLGGAWRQWLYAAEVTVGCAVGSAWGVPGVAVGASVAIVAHFATMLVFSARISPGLVGRVLRSYARSLPVAVATAAAAWPAAALLRPSTPDAVVVLGTVVSGLLAAGAALLASRRLFRDELSVLAAARSRPAPPGRPPRTRPGV</sequence>
<dbReference type="PANTHER" id="PTHR30250:SF10">
    <property type="entry name" value="LIPOPOLYSACCHARIDE BIOSYNTHESIS PROTEIN WZXC"/>
    <property type="match status" value="1"/>
</dbReference>
<evidence type="ECO:0000256" key="6">
    <source>
        <dbReference type="ARBA" id="ARBA00023136"/>
    </source>
</evidence>
<comment type="similarity">
    <text evidence="2">Belongs to the polysaccharide synthase family.</text>
</comment>
<feature type="transmembrane region" description="Helical" evidence="7">
    <location>
        <begin position="29"/>
        <end position="50"/>
    </location>
</feature>
<feature type="transmembrane region" description="Helical" evidence="7">
    <location>
        <begin position="305"/>
        <end position="328"/>
    </location>
</feature>
<dbReference type="STRING" id="1190417.SAMN05660690_1654"/>
<feature type="transmembrane region" description="Helical" evidence="7">
    <location>
        <begin position="340"/>
        <end position="360"/>
    </location>
</feature>
<evidence type="ECO:0000313" key="8">
    <source>
        <dbReference type="EMBL" id="SDC49601.1"/>
    </source>
</evidence>
<feature type="transmembrane region" description="Helical" evidence="7">
    <location>
        <begin position="97"/>
        <end position="120"/>
    </location>
</feature>
<evidence type="ECO:0000256" key="5">
    <source>
        <dbReference type="ARBA" id="ARBA00022989"/>
    </source>
</evidence>
<feature type="transmembrane region" description="Helical" evidence="7">
    <location>
        <begin position="190"/>
        <end position="210"/>
    </location>
</feature>
<dbReference type="InterPro" id="IPR050833">
    <property type="entry name" value="Poly_Biosynth_Transport"/>
</dbReference>
<gene>
    <name evidence="8" type="ORF">SAMN05660690_1654</name>
</gene>
<reference evidence="9" key="1">
    <citation type="submission" date="2016-10" db="EMBL/GenBank/DDBJ databases">
        <authorList>
            <person name="Varghese N."/>
            <person name="Submissions S."/>
        </authorList>
    </citation>
    <scope>NUCLEOTIDE SEQUENCE [LARGE SCALE GENOMIC DNA]</scope>
    <source>
        <strain evidence="9">DSM 45421</strain>
    </source>
</reference>
<evidence type="ECO:0000256" key="4">
    <source>
        <dbReference type="ARBA" id="ARBA00022692"/>
    </source>
</evidence>